<sequence length="56" mass="6153">MQRDNNAINSRRESVVRHSGSHSQQRPRPSEDGGRAPVAAWDPSSTDDILLPVTLS</sequence>
<evidence type="ECO:0000256" key="1">
    <source>
        <dbReference type="SAM" id="MobiDB-lite"/>
    </source>
</evidence>
<dbReference type="Proteomes" id="UP000887540">
    <property type="component" value="Unplaced"/>
</dbReference>
<proteinExistence type="predicted"/>
<protein>
    <submittedName>
        <fullName evidence="3">Uncharacterized protein</fullName>
    </submittedName>
</protein>
<keyword evidence="2" id="KW-1185">Reference proteome</keyword>
<evidence type="ECO:0000313" key="2">
    <source>
        <dbReference type="Proteomes" id="UP000887540"/>
    </source>
</evidence>
<accession>A0A914C9X6</accession>
<name>A0A914C9X6_9BILA</name>
<organism evidence="2 3">
    <name type="scientific">Acrobeloides nanus</name>
    <dbReference type="NCBI Taxonomy" id="290746"/>
    <lineage>
        <taxon>Eukaryota</taxon>
        <taxon>Metazoa</taxon>
        <taxon>Ecdysozoa</taxon>
        <taxon>Nematoda</taxon>
        <taxon>Chromadorea</taxon>
        <taxon>Rhabditida</taxon>
        <taxon>Tylenchina</taxon>
        <taxon>Cephalobomorpha</taxon>
        <taxon>Cephaloboidea</taxon>
        <taxon>Cephalobidae</taxon>
        <taxon>Acrobeloides</taxon>
    </lineage>
</organism>
<evidence type="ECO:0000313" key="3">
    <source>
        <dbReference type="WBParaSite" id="ACRNAN_Path_675.g2522.t1"/>
    </source>
</evidence>
<reference evidence="3" key="1">
    <citation type="submission" date="2022-11" db="UniProtKB">
        <authorList>
            <consortium name="WormBaseParasite"/>
        </authorList>
    </citation>
    <scope>IDENTIFICATION</scope>
</reference>
<dbReference type="AlphaFoldDB" id="A0A914C9X6"/>
<dbReference type="WBParaSite" id="ACRNAN_Path_675.g2522.t1">
    <property type="protein sequence ID" value="ACRNAN_Path_675.g2522.t1"/>
    <property type="gene ID" value="ACRNAN_Path_675.g2522"/>
</dbReference>
<feature type="region of interest" description="Disordered" evidence="1">
    <location>
        <begin position="1"/>
        <end position="56"/>
    </location>
</feature>